<keyword evidence="3" id="KW-1185">Reference proteome</keyword>
<gene>
    <name evidence="2" type="ORF">F5050DRAFT_1809516</name>
</gene>
<evidence type="ECO:0000313" key="3">
    <source>
        <dbReference type="Proteomes" id="UP001163828"/>
    </source>
</evidence>
<organism evidence="2 3">
    <name type="scientific">Lentinula boryana</name>
    <dbReference type="NCBI Taxonomy" id="40481"/>
    <lineage>
        <taxon>Eukaryota</taxon>
        <taxon>Fungi</taxon>
        <taxon>Dikarya</taxon>
        <taxon>Basidiomycota</taxon>
        <taxon>Agaricomycotina</taxon>
        <taxon>Agaricomycetes</taxon>
        <taxon>Agaricomycetidae</taxon>
        <taxon>Agaricales</taxon>
        <taxon>Marasmiineae</taxon>
        <taxon>Omphalotaceae</taxon>
        <taxon>Lentinula</taxon>
    </lineage>
</organism>
<dbReference type="Proteomes" id="UP001163828">
    <property type="component" value="Unassembled WGS sequence"/>
</dbReference>
<comment type="caution">
    <text evidence="2">The sequence shown here is derived from an EMBL/GenBank/DDBJ whole genome shotgun (WGS) entry which is preliminary data.</text>
</comment>
<feature type="compositionally biased region" description="Low complexity" evidence="1">
    <location>
        <begin position="76"/>
        <end position="107"/>
    </location>
</feature>
<feature type="region of interest" description="Disordered" evidence="1">
    <location>
        <begin position="20"/>
        <end position="127"/>
    </location>
</feature>
<protein>
    <submittedName>
        <fullName evidence="2">Uncharacterized protein</fullName>
    </submittedName>
</protein>
<feature type="compositionally biased region" description="Pro residues" evidence="1">
    <location>
        <begin position="24"/>
        <end position="35"/>
    </location>
</feature>
<feature type="compositionally biased region" description="Low complexity" evidence="1">
    <location>
        <begin position="44"/>
        <end position="55"/>
    </location>
</feature>
<dbReference type="EMBL" id="MU790699">
    <property type="protein sequence ID" value="KAJ3994502.1"/>
    <property type="molecule type" value="Genomic_DNA"/>
</dbReference>
<evidence type="ECO:0000313" key="2">
    <source>
        <dbReference type="EMBL" id="KAJ3994502.1"/>
    </source>
</evidence>
<reference evidence="2" key="1">
    <citation type="submission" date="2022-08" db="EMBL/GenBank/DDBJ databases">
        <authorList>
            <consortium name="DOE Joint Genome Institute"/>
            <person name="Min B."/>
            <person name="Riley R."/>
            <person name="Sierra-Patev S."/>
            <person name="Naranjo-Ortiz M."/>
            <person name="Looney B."/>
            <person name="Konkel Z."/>
            <person name="Slot J.C."/>
            <person name="Sakamoto Y."/>
            <person name="Steenwyk J.L."/>
            <person name="Rokas A."/>
            <person name="Carro J."/>
            <person name="Camarero S."/>
            <person name="Ferreira P."/>
            <person name="Molpeceres G."/>
            <person name="Ruiz-Duenas F.J."/>
            <person name="Serrano A."/>
            <person name="Henrissat B."/>
            <person name="Drula E."/>
            <person name="Hughes K.W."/>
            <person name="Mata J.L."/>
            <person name="Ishikawa N.K."/>
            <person name="Vargas-Isla R."/>
            <person name="Ushijima S."/>
            <person name="Smith C.A."/>
            <person name="Ahrendt S."/>
            <person name="Andreopoulos W."/>
            <person name="He G."/>
            <person name="Labutti K."/>
            <person name="Lipzen A."/>
            <person name="Ng V."/>
            <person name="Sandor L."/>
            <person name="Barry K."/>
            <person name="Martinez A.T."/>
            <person name="Xiao Y."/>
            <person name="Gibbons J.G."/>
            <person name="Terashima K."/>
            <person name="Hibbett D.S."/>
            <person name="Grigoriev I.V."/>
        </authorList>
    </citation>
    <scope>NUCLEOTIDE SEQUENCE</scope>
    <source>
        <strain evidence="2">TFB10827</strain>
    </source>
</reference>
<feature type="region of interest" description="Disordered" evidence="1">
    <location>
        <begin position="149"/>
        <end position="168"/>
    </location>
</feature>
<sequence>MNSYPIELIAHLSPVMFVAGLDEPPGPPPGQPQPPMMGTGTGTGTTSSGTTTSSGMGKGMGTIPIQPPAPTHHSRNSSLTTLPTLPTLSTLPSMPSSSMLPSPNNLRPSPPPVHPGSSSTRPPSSDEFTVLRSRLRDILVGQRKIAVWDAPGTTSDGGGGGGERDKEKEKTFHRSRFPILFHSGIISDSTSQMSDHSFVSMLVYGASGMLWSQPLSYYG</sequence>
<accession>A0ABQ8Q7H3</accession>
<evidence type="ECO:0000256" key="1">
    <source>
        <dbReference type="SAM" id="MobiDB-lite"/>
    </source>
</evidence>
<name>A0ABQ8Q7H3_9AGAR</name>
<proteinExistence type="predicted"/>